<comment type="caution">
    <text evidence="1">The sequence shown here is derived from an EMBL/GenBank/DDBJ whole genome shotgun (WGS) entry which is preliminary data.</text>
</comment>
<dbReference type="EMBL" id="JZWV01000823">
    <property type="protein sequence ID" value="KJY27540.1"/>
    <property type="molecule type" value="Genomic_DNA"/>
</dbReference>
<protein>
    <submittedName>
        <fullName evidence="1">Uncharacterized protein</fullName>
    </submittedName>
</protein>
<dbReference type="PATRIC" id="fig|68223.7.peg.1599"/>
<dbReference type="Proteomes" id="UP000033551">
    <property type="component" value="Unassembled WGS sequence"/>
</dbReference>
<evidence type="ECO:0000313" key="1">
    <source>
        <dbReference type="EMBL" id="KJY27540.1"/>
    </source>
</evidence>
<feature type="non-terminal residue" evidence="1">
    <location>
        <position position="166"/>
    </location>
</feature>
<keyword evidence="2" id="KW-1185">Reference proteome</keyword>
<gene>
    <name evidence="1" type="ORF">VR44_27320</name>
</gene>
<dbReference type="AlphaFoldDB" id="A0A0F4IZU6"/>
<sequence length="166" mass="17200">MTTVARPRAVRRLRPGVAVTPLRAALHLRGRGGSLTLEGSEALPALWRLLEGPLREGGLEALLDGMEPRSALRRAVDVLLGQLEAHGLLTTGEAEPPGEDLVGRWLAESAERPADAAAALAGVRAEVLAGDPGDPLARAAGRALEQGGLAVTRTADPDLPGGRILL</sequence>
<organism evidence="1 2">
    <name type="scientific">Streptomyces katrae</name>
    <dbReference type="NCBI Taxonomy" id="68223"/>
    <lineage>
        <taxon>Bacteria</taxon>
        <taxon>Bacillati</taxon>
        <taxon>Actinomycetota</taxon>
        <taxon>Actinomycetes</taxon>
        <taxon>Kitasatosporales</taxon>
        <taxon>Streptomycetaceae</taxon>
        <taxon>Streptomyces</taxon>
    </lineage>
</organism>
<accession>A0A0F4IZU6</accession>
<dbReference type="STRING" id="68223.GCA_002028425_01132"/>
<reference evidence="1 2" key="1">
    <citation type="submission" date="2015-02" db="EMBL/GenBank/DDBJ databases">
        <authorList>
            <person name="Ju K.-S."/>
            <person name="Doroghazi J.R."/>
            <person name="Metcalf W."/>
        </authorList>
    </citation>
    <scope>NUCLEOTIDE SEQUENCE [LARGE SCALE GENOMIC DNA]</scope>
    <source>
        <strain evidence="1 2">NRRL ISP-5550</strain>
    </source>
</reference>
<proteinExistence type="predicted"/>
<name>A0A0F4IZU6_9ACTN</name>
<evidence type="ECO:0000313" key="2">
    <source>
        <dbReference type="Proteomes" id="UP000033551"/>
    </source>
</evidence>